<dbReference type="Gene3D" id="3.40.50.720">
    <property type="entry name" value="NAD(P)-binding Rossmann-like Domain"/>
    <property type="match status" value="1"/>
</dbReference>
<evidence type="ECO:0000313" key="4">
    <source>
        <dbReference type="EMBL" id="QFR50162.1"/>
    </source>
</evidence>
<dbReference type="Pfam" id="PF13561">
    <property type="entry name" value="adh_short_C2"/>
    <property type="match status" value="1"/>
</dbReference>
<dbReference type="RefSeq" id="WP_152308110.1">
    <property type="nucleotide sequence ID" value="NZ_CP043617.1"/>
</dbReference>
<dbReference type="PRINTS" id="PR00080">
    <property type="entry name" value="SDRFAMILY"/>
</dbReference>
<dbReference type="KEGG" id="sulg:FJR48_10655"/>
<evidence type="ECO:0000256" key="2">
    <source>
        <dbReference type="ARBA" id="ARBA00023002"/>
    </source>
</evidence>
<name>A0A5P8P355_9BACT</name>
<keyword evidence="2" id="KW-0560">Oxidoreductase</keyword>
<protein>
    <submittedName>
        <fullName evidence="4">SDR family oxidoreductase</fullName>
    </submittedName>
</protein>
<organism evidence="4 5">
    <name type="scientific">Sulfurimonas lithotrophica</name>
    <dbReference type="NCBI Taxonomy" id="2590022"/>
    <lineage>
        <taxon>Bacteria</taxon>
        <taxon>Pseudomonadati</taxon>
        <taxon>Campylobacterota</taxon>
        <taxon>Epsilonproteobacteria</taxon>
        <taxon>Campylobacterales</taxon>
        <taxon>Sulfurimonadaceae</taxon>
        <taxon>Sulfurimonas</taxon>
    </lineage>
</organism>
<evidence type="ECO:0000259" key="3">
    <source>
        <dbReference type="SMART" id="SM00822"/>
    </source>
</evidence>
<dbReference type="InterPro" id="IPR036291">
    <property type="entry name" value="NAD(P)-bd_dom_sf"/>
</dbReference>
<comment type="similarity">
    <text evidence="1">Belongs to the short-chain dehydrogenases/reductases (SDR) family.</text>
</comment>
<dbReference type="OrthoDB" id="5359522at2"/>
<dbReference type="InterPro" id="IPR002347">
    <property type="entry name" value="SDR_fam"/>
</dbReference>
<evidence type="ECO:0000256" key="1">
    <source>
        <dbReference type="ARBA" id="ARBA00006484"/>
    </source>
</evidence>
<dbReference type="PANTHER" id="PTHR42879">
    <property type="entry name" value="3-OXOACYL-(ACYL-CARRIER-PROTEIN) REDUCTASE"/>
    <property type="match status" value="1"/>
</dbReference>
<sequence length="247" mass="26495">MSKKNVLITGGARGIGAATAKELGAQGYRVFINYVNSTQVANELVDEINSNGGEAYAIQADVRVDTQVESMFDDIESKYGGVDILVSNANMNFTQKPFVEQTWDEFSQKLNDEMHAAYVSAKYATTSMIKKKFGRLVFISSTLSESPAPSFIAHGSAKGALDTFSKYLAQELGAHGITSNIIAPGLVLTDATSQAPDEFKEFIRSMTPTQTISKPEDVANAISFLVKDESAQVTGAYLSVSGGAYLS</sequence>
<gene>
    <name evidence="4" type="ORF">FJR48_10655</name>
</gene>
<dbReference type="PRINTS" id="PR00081">
    <property type="entry name" value="GDHRDH"/>
</dbReference>
<dbReference type="FunFam" id="3.40.50.720:FF:000173">
    <property type="entry name" value="3-oxoacyl-[acyl-carrier protein] reductase"/>
    <property type="match status" value="1"/>
</dbReference>
<reference evidence="4 5" key="1">
    <citation type="submission" date="2019-09" db="EMBL/GenBank/DDBJ databases">
        <title>Sulfurimonas gotlandica sp. nov., a chemoautotrophic and psychrotolerant epsilonproteobacterium isolated from a pelagic redoxcline, and an emended description of the genus Sulfurimonas.</title>
        <authorList>
            <person name="Wang S."/>
            <person name="Jiang L."/>
            <person name="Shao S."/>
        </authorList>
    </citation>
    <scope>NUCLEOTIDE SEQUENCE [LARGE SCALE GENOMIC DNA]</scope>
    <source>
        <strain evidence="4 5">GYSZ_1</strain>
    </source>
</reference>
<dbReference type="Proteomes" id="UP000326944">
    <property type="component" value="Chromosome"/>
</dbReference>
<dbReference type="SMART" id="SM00822">
    <property type="entry name" value="PKS_KR"/>
    <property type="match status" value="1"/>
</dbReference>
<dbReference type="PANTHER" id="PTHR42879:SF2">
    <property type="entry name" value="3-OXOACYL-[ACYL-CARRIER-PROTEIN] REDUCTASE FABG"/>
    <property type="match status" value="1"/>
</dbReference>
<dbReference type="GO" id="GO:0016491">
    <property type="term" value="F:oxidoreductase activity"/>
    <property type="evidence" value="ECO:0007669"/>
    <property type="project" value="UniProtKB-KW"/>
</dbReference>
<keyword evidence="5" id="KW-1185">Reference proteome</keyword>
<dbReference type="AlphaFoldDB" id="A0A5P8P355"/>
<feature type="domain" description="Ketoreductase" evidence="3">
    <location>
        <begin position="4"/>
        <end position="190"/>
    </location>
</feature>
<dbReference type="InterPro" id="IPR050259">
    <property type="entry name" value="SDR"/>
</dbReference>
<accession>A0A5P8P355</accession>
<evidence type="ECO:0000313" key="5">
    <source>
        <dbReference type="Proteomes" id="UP000326944"/>
    </source>
</evidence>
<dbReference type="SUPFAM" id="SSF51735">
    <property type="entry name" value="NAD(P)-binding Rossmann-fold domains"/>
    <property type="match status" value="1"/>
</dbReference>
<proteinExistence type="inferred from homology"/>
<dbReference type="InterPro" id="IPR057326">
    <property type="entry name" value="KR_dom"/>
</dbReference>
<dbReference type="EMBL" id="CP043617">
    <property type="protein sequence ID" value="QFR50162.1"/>
    <property type="molecule type" value="Genomic_DNA"/>
</dbReference>